<keyword evidence="2" id="KW-1185">Reference proteome</keyword>
<dbReference type="OrthoDB" id="342190at2759"/>
<reference evidence="1" key="1">
    <citation type="submission" date="2022-07" db="EMBL/GenBank/DDBJ databases">
        <title>Phylogenomic reconstructions and comparative analyses of Kickxellomycotina fungi.</title>
        <authorList>
            <person name="Reynolds N.K."/>
            <person name="Stajich J.E."/>
            <person name="Barry K."/>
            <person name="Grigoriev I.V."/>
            <person name="Crous P."/>
            <person name="Smith M.E."/>
        </authorList>
    </citation>
    <scope>NUCLEOTIDE SEQUENCE</scope>
    <source>
        <strain evidence="1">RSA 1196</strain>
    </source>
</reference>
<protein>
    <submittedName>
        <fullName evidence="1">Uncharacterized protein</fullName>
    </submittedName>
</protein>
<accession>A0A9W8AQ05</accession>
<evidence type="ECO:0000313" key="2">
    <source>
        <dbReference type="Proteomes" id="UP001150925"/>
    </source>
</evidence>
<dbReference type="GO" id="GO:0010521">
    <property type="term" value="F:telomerase inhibitor activity"/>
    <property type="evidence" value="ECO:0007669"/>
    <property type="project" value="TreeGrafter"/>
</dbReference>
<dbReference type="GO" id="GO:0032211">
    <property type="term" value="P:negative regulation of telomere maintenance via telomerase"/>
    <property type="evidence" value="ECO:0007669"/>
    <property type="project" value="TreeGrafter"/>
</dbReference>
<dbReference type="InterPro" id="IPR012340">
    <property type="entry name" value="NA-bd_OB-fold"/>
</dbReference>
<dbReference type="InterPro" id="IPR029146">
    <property type="entry name" value="Ten1_animal_plant"/>
</dbReference>
<gene>
    <name evidence="1" type="ORF">IWQ62_002438</name>
</gene>
<proteinExistence type="predicted"/>
<dbReference type="PANTHER" id="PTHR33905">
    <property type="entry name" value="CST COMPLEX SUBUNIT TEN1"/>
    <property type="match status" value="1"/>
</dbReference>
<organism evidence="1 2">
    <name type="scientific">Dispira parvispora</name>
    <dbReference type="NCBI Taxonomy" id="1520584"/>
    <lineage>
        <taxon>Eukaryota</taxon>
        <taxon>Fungi</taxon>
        <taxon>Fungi incertae sedis</taxon>
        <taxon>Zoopagomycota</taxon>
        <taxon>Kickxellomycotina</taxon>
        <taxon>Dimargaritomycetes</taxon>
        <taxon>Dimargaritales</taxon>
        <taxon>Dimargaritaceae</taxon>
        <taxon>Dispira</taxon>
    </lineage>
</organism>
<comment type="caution">
    <text evidence="1">The sequence shown here is derived from an EMBL/GenBank/DDBJ whole genome shotgun (WGS) entry which is preliminary data.</text>
</comment>
<evidence type="ECO:0000313" key="1">
    <source>
        <dbReference type="EMBL" id="KAJ1966379.1"/>
    </source>
</evidence>
<dbReference type="Gene3D" id="2.40.50.140">
    <property type="entry name" value="Nucleic acid-binding proteins"/>
    <property type="match status" value="1"/>
</dbReference>
<dbReference type="GO" id="GO:0042162">
    <property type="term" value="F:telomeric DNA binding"/>
    <property type="evidence" value="ECO:0007669"/>
    <property type="project" value="TreeGrafter"/>
</dbReference>
<dbReference type="AlphaFoldDB" id="A0A9W8AQ05"/>
<dbReference type="Pfam" id="PF15490">
    <property type="entry name" value="Ten1_2"/>
    <property type="match status" value="1"/>
</dbReference>
<dbReference type="GO" id="GO:1990879">
    <property type="term" value="C:CST complex"/>
    <property type="evidence" value="ECO:0007669"/>
    <property type="project" value="InterPro"/>
</dbReference>
<dbReference type="PANTHER" id="PTHR33905:SF1">
    <property type="entry name" value="CST COMPLEX SUBUNIT TEN1"/>
    <property type="match status" value="1"/>
</dbReference>
<dbReference type="EMBL" id="JANBPY010000517">
    <property type="protein sequence ID" value="KAJ1966379.1"/>
    <property type="molecule type" value="Genomic_DNA"/>
</dbReference>
<dbReference type="GO" id="GO:0003697">
    <property type="term" value="F:single-stranded DNA binding"/>
    <property type="evidence" value="ECO:0007669"/>
    <property type="project" value="InterPro"/>
</dbReference>
<dbReference type="Proteomes" id="UP001150925">
    <property type="component" value="Unassembled WGS sequence"/>
</dbReference>
<sequence>MAVSHGEIAFISELAEQPQTWLGKTIRVVGTLRDYDVATDTARLEHQGQLTVDTRLLGDFGYPIGSTLLVIGEVDQSCSTDSGGAVPLTLRARIARAMDGLDMGLYRSTVDIKRKFEAQW</sequence>
<name>A0A9W8AQ05_9FUNG</name>